<reference evidence="2 3" key="1">
    <citation type="journal article" date="2020" name="Nature">
        <title>Bacterial chemolithoautotrophy via manganese oxidation.</title>
        <authorList>
            <person name="Yu H."/>
            <person name="Leadbetter J.R."/>
        </authorList>
    </citation>
    <scope>NUCLEOTIDE SEQUENCE [LARGE SCALE GENOMIC DNA]</scope>
    <source>
        <strain evidence="2 3">Mn-1</strain>
    </source>
</reference>
<keyword evidence="1" id="KW-0732">Signal</keyword>
<accession>A0A7X6DUK5</accession>
<dbReference type="SUPFAM" id="SSF75011">
    <property type="entry name" value="3-carboxy-cis,cis-mucoante lactonizing enzyme"/>
    <property type="match status" value="1"/>
</dbReference>
<protein>
    <recommendedName>
        <fullName evidence="4">BIG2 domain-containing protein</fullName>
    </recommendedName>
</protein>
<dbReference type="InterPro" id="IPR013431">
    <property type="entry name" value="Delta_60_rpt"/>
</dbReference>
<evidence type="ECO:0000256" key="1">
    <source>
        <dbReference type="SAM" id="SignalP"/>
    </source>
</evidence>
<organism evidence="2 3">
    <name type="scientific">Candidatus Manganitrophus noduliformans</name>
    <dbReference type="NCBI Taxonomy" id="2606439"/>
    <lineage>
        <taxon>Bacteria</taxon>
        <taxon>Pseudomonadati</taxon>
        <taxon>Nitrospirota</taxon>
        <taxon>Nitrospiria</taxon>
        <taxon>Candidatus Troglogloeales</taxon>
        <taxon>Candidatus Manganitrophaceae</taxon>
        <taxon>Candidatus Manganitrophus</taxon>
    </lineage>
</organism>
<dbReference type="EMBL" id="VTOW01000010">
    <property type="protein sequence ID" value="NKE73692.1"/>
    <property type="molecule type" value="Genomic_DNA"/>
</dbReference>
<evidence type="ECO:0000313" key="2">
    <source>
        <dbReference type="EMBL" id="NKE73692.1"/>
    </source>
</evidence>
<dbReference type="NCBIfam" id="TIGR02608">
    <property type="entry name" value="delta_60_rpt"/>
    <property type="match status" value="14"/>
</dbReference>
<keyword evidence="3" id="KW-1185">Reference proteome</keyword>
<dbReference type="Proteomes" id="UP000534783">
    <property type="component" value="Unassembled WGS sequence"/>
</dbReference>
<comment type="caution">
    <text evidence="2">The sequence shown here is derived from an EMBL/GenBank/DDBJ whole genome shotgun (WGS) entry which is preliminary data.</text>
</comment>
<dbReference type="Pfam" id="PF17164">
    <property type="entry name" value="DUF5122"/>
    <property type="match status" value="13"/>
</dbReference>
<name>A0A7X6DUK5_9BACT</name>
<dbReference type="SUPFAM" id="SSF82171">
    <property type="entry name" value="DPP6 N-terminal domain-like"/>
    <property type="match status" value="1"/>
</dbReference>
<sequence>MAFLLPIKLRFSLFCTFLSISLLFSGCGGGGGGGGQEDVAEGDPSTSPSISITLEPATVTLHTEESQLFSATVRGTDNNEVTWRVQERGTGGNITPDGLYTASTVSGTFHVVATSQADTSKTATAVVTVLRSIGGTTPTSGTLDSAFGIGGKVTTSVGFGSDAANGVVIQSDGKIIVAGSGFNGADGDFLLLRYNQDGSLDSTFGTGGKVLIDFSPADGADTVALDSTGKIVVAGYAYNGSDYDFALARYDAQGSADTTFGAGGMVMTPIGSGDDNVVAIAIRPDDSIVAAGQAHNGSNYDYALALYDNTGHLINAFVTPIGSHDDFVFAVALQPDGKIIVAGDVDNGNDFDSAMVRYNSNGTLDTTFGNAGKVVSPLGTSHDAIHAMEIRIDKIIVAGFSSDGTSSAIALARYNLADGSLDTSFGSGGKVVSSIGIINDSAFSLQIQSNHILIAGFTFNGVDFDFALARYELNGSLDSTFGTGGKTTTDFDGGNDIARAIAIQADGKIVAAGESVVVSDKDVALARYGANGTLDLSFKMQGQQTLNLESASAVAQTLAVQADGKIIAGGDSFDGEQNRFTLIRYGSDGQIDASFGEDGILTTFLDGGNGGKIVIRPDGKIFAAGTLFQNGDYDFGVILYDTDGTFLGFSSVGFGPGGGSNNDFLAASALQPDGKLLVAGSTFVGNNYDFALARFDTDGNPDLSFGTAGTVITSIGQANDFVSAMALQEDGKIVLAGYSDVGQITNFALARYNSDGTLDASFGTGGKILTPVGLSGIGVVTSIRIQTDGKIITGGYALHNNNSDFSLVRYNENGSLDSTFGVGGKVITVIDIGNDGLYDLTLQPDGKIVAAGFSNVVDSDFALTRYYPNGVLDTSFGQRGKIILPIAQSFDFAYAVALQSDGKIVAAGGNLNGTRYEFALARFRP</sequence>
<evidence type="ECO:0000313" key="3">
    <source>
        <dbReference type="Proteomes" id="UP000534783"/>
    </source>
</evidence>
<dbReference type="RefSeq" id="WP_168063655.1">
    <property type="nucleotide sequence ID" value="NZ_VTOW01000010.1"/>
</dbReference>
<gene>
    <name evidence="2" type="ORF">MNODULE_23335</name>
</gene>
<dbReference type="SUPFAM" id="SSF63829">
    <property type="entry name" value="Calcium-dependent phosphotriesterase"/>
    <property type="match status" value="1"/>
</dbReference>
<dbReference type="PANTHER" id="PTHR42754">
    <property type="entry name" value="ENDOGLUCANASE"/>
    <property type="match status" value="1"/>
</dbReference>
<feature type="signal peptide" evidence="1">
    <location>
        <begin position="1"/>
        <end position="30"/>
    </location>
</feature>
<dbReference type="AlphaFoldDB" id="A0A7X6DUK5"/>
<dbReference type="PANTHER" id="PTHR42754:SF1">
    <property type="entry name" value="LIPOPROTEIN"/>
    <property type="match status" value="1"/>
</dbReference>
<evidence type="ECO:0008006" key="4">
    <source>
        <dbReference type="Google" id="ProtNLM"/>
    </source>
</evidence>
<proteinExistence type="predicted"/>
<feature type="chain" id="PRO_5031306872" description="BIG2 domain-containing protein" evidence="1">
    <location>
        <begin position="31"/>
        <end position="925"/>
    </location>
</feature>
<dbReference type="Gene3D" id="2.80.10.50">
    <property type="match status" value="7"/>
</dbReference>